<feature type="domain" description="Metallo-beta-lactamase" evidence="1">
    <location>
        <begin position="32"/>
        <end position="216"/>
    </location>
</feature>
<proteinExistence type="predicted"/>
<comment type="caution">
    <text evidence="2">The sequence shown here is derived from an EMBL/GenBank/DDBJ whole genome shotgun (WGS) entry which is preliminary data.</text>
</comment>
<reference evidence="2 3" key="1">
    <citation type="submission" date="2016-10" db="EMBL/GenBank/DDBJ databases">
        <authorList>
            <person name="Varghese N."/>
            <person name="Submissions S."/>
        </authorList>
    </citation>
    <scope>NUCLEOTIDE SEQUENCE [LARGE SCALE GENOMIC DNA]</scope>
    <source>
        <strain evidence="2 3">CECT 8317</strain>
    </source>
</reference>
<evidence type="ECO:0000259" key="1">
    <source>
        <dbReference type="SMART" id="SM00849"/>
    </source>
</evidence>
<dbReference type="Proteomes" id="UP000243518">
    <property type="component" value="Unassembled WGS sequence"/>
</dbReference>
<dbReference type="Gene3D" id="3.60.15.10">
    <property type="entry name" value="Ribonuclease Z/Hydroxyacylglutathione hydrolase-like"/>
    <property type="match status" value="1"/>
</dbReference>
<dbReference type="Pfam" id="PF00753">
    <property type="entry name" value="Lactamase_B"/>
    <property type="match status" value="1"/>
</dbReference>
<organism evidence="2 3">
    <name type="scientific">Halopseudomonas aestusnigri</name>
    <dbReference type="NCBI Taxonomy" id="857252"/>
    <lineage>
        <taxon>Bacteria</taxon>
        <taxon>Pseudomonadati</taxon>
        <taxon>Pseudomonadota</taxon>
        <taxon>Gammaproteobacteria</taxon>
        <taxon>Pseudomonadales</taxon>
        <taxon>Pseudomonadaceae</taxon>
        <taxon>Halopseudomonas</taxon>
    </lineage>
</organism>
<dbReference type="InterPro" id="IPR001279">
    <property type="entry name" value="Metallo-B-lactamas"/>
</dbReference>
<dbReference type="PANTHER" id="PTHR42951">
    <property type="entry name" value="METALLO-BETA-LACTAMASE DOMAIN-CONTAINING"/>
    <property type="match status" value="1"/>
</dbReference>
<evidence type="ECO:0000313" key="2">
    <source>
        <dbReference type="EMBL" id="SEG03236.1"/>
    </source>
</evidence>
<dbReference type="SMART" id="SM00849">
    <property type="entry name" value="Lactamase_B"/>
    <property type="match status" value="1"/>
</dbReference>
<protein>
    <submittedName>
        <fullName evidence="2">Metallo-beta-lactamase superfamily protein</fullName>
    </submittedName>
</protein>
<keyword evidence="3" id="KW-1185">Reference proteome</keyword>
<evidence type="ECO:0000313" key="3">
    <source>
        <dbReference type="Proteomes" id="UP000243518"/>
    </source>
</evidence>
<name>A0AAQ1G5Z5_9GAMM</name>
<accession>A0AAQ1G5Z5</accession>
<gene>
    <name evidence="2" type="ORF">SAMN05216586_10321</name>
</gene>
<sequence>MPAQEHAKHPVSHRSFGRVSVYFGERSGKYPDGNQILIRGSEVRAAFDTPLVSNHIGTAFDETELVVLGHVHEDHIAGLHRLPNVPVHAHINDLPTVQNWDGMMAAYGNMDPRQAAEMRANFERKFHYTPRPDAIGYEDGAVWDLGSNRITAFHLPGHTAGHCALLIEPEDVLFIGDIDLTGFGPYYGDACSNLADFRRSLAAVAQLPAKVWVTSHHRGIYTDRAHFLRDLATFTGKLDEREQKLCNMLKSGPRTLEELVQERLLYPPGYDAAWVEGAERRTISQHLAELLADGRLVEYDGRYQLA</sequence>
<dbReference type="EMBL" id="FNVE01000003">
    <property type="protein sequence ID" value="SEG03236.1"/>
    <property type="molecule type" value="Genomic_DNA"/>
</dbReference>
<dbReference type="InterPro" id="IPR050855">
    <property type="entry name" value="NDM-1-like"/>
</dbReference>
<dbReference type="AlphaFoldDB" id="A0AAQ1G5Z5"/>
<dbReference type="RefSeq" id="WP_088277852.1">
    <property type="nucleotide sequence ID" value="NZ_FNVE01000003.1"/>
</dbReference>
<dbReference type="SUPFAM" id="SSF56281">
    <property type="entry name" value="Metallo-hydrolase/oxidoreductase"/>
    <property type="match status" value="1"/>
</dbReference>
<dbReference type="InterPro" id="IPR036866">
    <property type="entry name" value="RibonucZ/Hydroxyglut_hydro"/>
</dbReference>